<evidence type="ECO:0000256" key="1">
    <source>
        <dbReference type="ARBA" id="ARBA00001968"/>
    </source>
</evidence>
<dbReference type="InterPro" id="IPR027805">
    <property type="entry name" value="Transposase_HTH_dom"/>
</dbReference>
<keyword evidence="2" id="KW-0479">Metal-binding</keyword>
<dbReference type="SMART" id="SM00980">
    <property type="entry name" value="THAP"/>
    <property type="match status" value="1"/>
</dbReference>
<dbReference type="Proteomes" id="UP001460270">
    <property type="component" value="Unassembled WGS sequence"/>
</dbReference>
<dbReference type="SUPFAM" id="SSF57716">
    <property type="entry name" value="Glucocorticoid receptor-like (DNA-binding domain)"/>
    <property type="match status" value="1"/>
</dbReference>
<evidence type="ECO:0000256" key="6">
    <source>
        <dbReference type="PROSITE-ProRule" id="PRU00309"/>
    </source>
</evidence>
<comment type="caution">
    <text evidence="9">The sequence shown here is derived from an EMBL/GenBank/DDBJ whole genome shotgun (WGS) entry which is preliminary data.</text>
</comment>
<evidence type="ECO:0000256" key="4">
    <source>
        <dbReference type="ARBA" id="ARBA00022833"/>
    </source>
</evidence>
<dbReference type="AlphaFoldDB" id="A0AAW0PTJ8"/>
<sequence length="490" mass="56358">MPKTCCVPFCTSNNKKNPGLRFSMFPTMNRDQPRRDLWLQTIRGVSEKQKRWNPENKFLYVCGLHFITGFHVNDKDHPDYVPSIFPSQAHMEGANIRKRESFVTPTSTKRICLTPSFSNEPIPQAEVQPTTSQASQDPTFDFSIIREDAPIDENIAVAIEVASLREERDAALRERDEARRQLDVAELKWSKERLFARAVQDSRVCKDLTGLKWPTFDCLHKFLTQFTNSKMTSQQLTTEDQLFLCLLKFRQNTPFVLLGQMMDLHPDTLSRCFHDWLDLLFAKITFLIHWPDRDCILQTIPPLMKDTFPRLTSIIDCFEIQMEYPKPLKARKWTTVKYFISCSPAGSITFLSKGWNGRTSDVEIVRESGFISSVYHHPGDQILAGRNFTLKDDFASLGASLEIPDFTRGGKQLPEKEDEESRVKSNVRMHIERVVGLLKRRFHILDGPLQVSFIKSQGDEMEDEDVATIDKIVHVCAALVNMSESVVFKN</sequence>
<protein>
    <recommendedName>
        <fullName evidence="8">THAP-type domain-containing protein</fullName>
    </recommendedName>
</protein>
<keyword evidence="4" id="KW-0862">Zinc</keyword>
<gene>
    <name evidence="9" type="ORF">WMY93_002141</name>
</gene>
<accession>A0AAW0PTJ8</accession>
<dbReference type="Pfam" id="PF05485">
    <property type="entry name" value="THAP"/>
    <property type="match status" value="1"/>
</dbReference>
<keyword evidence="10" id="KW-1185">Reference proteome</keyword>
<feature type="coiled-coil region" evidence="7">
    <location>
        <begin position="161"/>
        <end position="188"/>
    </location>
</feature>
<evidence type="ECO:0000256" key="7">
    <source>
        <dbReference type="SAM" id="Coils"/>
    </source>
</evidence>
<proteinExistence type="predicted"/>
<evidence type="ECO:0000256" key="5">
    <source>
        <dbReference type="ARBA" id="ARBA00023125"/>
    </source>
</evidence>
<evidence type="ECO:0000256" key="2">
    <source>
        <dbReference type="ARBA" id="ARBA00022723"/>
    </source>
</evidence>
<dbReference type="PANTHER" id="PTHR23080">
    <property type="entry name" value="THAP DOMAIN PROTEIN"/>
    <property type="match status" value="1"/>
</dbReference>
<evidence type="ECO:0000313" key="9">
    <source>
        <dbReference type="EMBL" id="KAK7938815.1"/>
    </source>
</evidence>
<evidence type="ECO:0000256" key="3">
    <source>
        <dbReference type="ARBA" id="ARBA00022771"/>
    </source>
</evidence>
<dbReference type="Pfam" id="PF13613">
    <property type="entry name" value="HTH_Tnp_4"/>
    <property type="match status" value="1"/>
</dbReference>
<evidence type="ECO:0000259" key="8">
    <source>
        <dbReference type="PROSITE" id="PS50950"/>
    </source>
</evidence>
<dbReference type="GO" id="GO:0003677">
    <property type="term" value="F:DNA binding"/>
    <property type="evidence" value="ECO:0007669"/>
    <property type="project" value="UniProtKB-UniRule"/>
</dbReference>
<dbReference type="GO" id="GO:0008270">
    <property type="term" value="F:zinc ion binding"/>
    <property type="evidence" value="ECO:0007669"/>
    <property type="project" value="UniProtKB-KW"/>
</dbReference>
<organism evidence="9 10">
    <name type="scientific">Mugilogobius chulae</name>
    <name type="common">yellowstripe goby</name>
    <dbReference type="NCBI Taxonomy" id="88201"/>
    <lineage>
        <taxon>Eukaryota</taxon>
        <taxon>Metazoa</taxon>
        <taxon>Chordata</taxon>
        <taxon>Craniata</taxon>
        <taxon>Vertebrata</taxon>
        <taxon>Euteleostomi</taxon>
        <taxon>Actinopterygii</taxon>
        <taxon>Neopterygii</taxon>
        <taxon>Teleostei</taxon>
        <taxon>Neoteleostei</taxon>
        <taxon>Acanthomorphata</taxon>
        <taxon>Gobiaria</taxon>
        <taxon>Gobiiformes</taxon>
        <taxon>Gobioidei</taxon>
        <taxon>Gobiidae</taxon>
        <taxon>Gobionellinae</taxon>
        <taxon>Mugilogobius</taxon>
    </lineage>
</organism>
<keyword evidence="3 6" id="KW-0863">Zinc-finger</keyword>
<evidence type="ECO:0000313" key="10">
    <source>
        <dbReference type="Proteomes" id="UP001460270"/>
    </source>
</evidence>
<dbReference type="PROSITE" id="PS50950">
    <property type="entry name" value="ZF_THAP"/>
    <property type="match status" value="1"/>
</dbReference>
<dbReference type="InterPro" id="IPR006612">
    <property type="entry name" value="THAP_Znf"/>
</dbReference>
<name>A0AAW0PTJ8_9GOBI</name>
<dbReference type="EMBL" id="JBBPFD010000002">
    <property type="protein sequence ID" value="KAK7938815.1"/>
    <property type="molecule type" value="Genomic_DNA"/>
</dbReference>
<keyword evidence="7" id="KW-0175">Coiled coil</keyword>
<feature type="domain" description="THAP-type" evidence="8">
    <location>
        <begin position="1"/>
        <end position="85"/>
    </location>
</feature>
<keyword evidence="5 6" id="KW-0238">DNA-binding</keyword>
<dbReference type="Pfam" id="PF13359">
    <property type="entry name" value="DDE_Tnp_4"/>
    <property type="match status" value="1"/>
</dbReference>
<dbReference type="InterPro" id="IPR027806">
    <property type="entry name" value="HARBI1_dom"/>
</dbReference>
<reference evidence="10" key="1">
    <citation type="submission" date="2024-04" db="EMBL/GenBank/DDBJ databases">
        <title>Salinicola lusitanus LLJ914,a marine bacterium isolated from the Okinawa Trough.</title>
        <authorList>
            <person name="Li J."/>
        </authorList>
    </citation>
    <scope>NUCLEOTIDE SEQUENCE [LARGE SCALE GENOMIC DNA]</scope>
</reference>
<comment type="cofactor">
    <cofactor evidence="1">
        <name>a divalent metal cation</name>
        <dbReference type="ChEBI" id="CHEBI:60240"/>
    </cofactor>
</comment>